<comment type="caution">
    <text evidence="5">The sequence shown here is derived from an EMBL/GenBank/DDBJ whole genome shotgun (WGS) entry which is preliminary data.</text>
</comment>
<comment type="catalytic activity">
    <reaction evidence="1">
        <text>3',5'-cyclic CMP + H2O = CMP + H(+)</text>
        <dbReference type="Rhea" id="RHEA:72675"/>
        <dbReference type="ChEBI" id="CHEBI:15377"/>
        <dbReference type="ChEBI" id="CHEBI:15378"/>
        <dbReference type="ChEBI" id="CHEBI:58003"/>
        <dbReference type="ChEBI" id="CHEBI:60377"/>
    </reaction>
    <physiologicalReaction direction="left-to-right" evidence="1">
        <dbReference type="Rhea" id="RHEA:72676"/>
    </physiologicalReaction>
</comment>
<keyword evidence="5" id="KW-0378">Hydrolase</keyword>
<evidence type="ECO:0000256" key="2">
    <source>
        <dbReference type="ARBA" id="ARBA00034301"/>
    </source>
</evidence>
<dbReference type="PANTHER" id="PTHR42951:SF15">
    <property type="entry name" value="METALLO-BETA-LACTAMASE SUPERFAMILY PROTEIN"/>
    <property type="match status" value="1"/>
</dbReference>
<evidence type="ECO:0000256" key="3">
    <source>
        <dbReference type="ARBA" id="ARBA00048505"/>
    </source>
</evidence>
<sequence length="249" mass="27251">MRIGNGIAALPITSVMMGRTETIYPAVLWDEEQVLLIDTGYPGQLDLFRQAFAEAGLSLEKLNRIIITHQDLDHIGSLPALVALSPGTIAVNASEVEKPYIQGEKPLAKLTPEAIAKAVASMPPEVPDEWRQKFRHTLEHPPRAGVDRVLTYGEELAEYGGLVVIGTPGHTPGHISLYHKPSKTLIAGDAMIVVDGQLYGPPPQYAYDIEQAKLSLRQLTSFDIETVVCYHGGVFQNNPNARIAEIIRE</sequence>
<name>A0A3B0BL68_9BACL</name>
<protein>
    <submittedName>
        <fullName evidence="5">MBL fold metallo-hydrolase</fullName>
    </submittedName>
</protein>
<comment type="function">
    <text evidence="2">Counteracts the endogenous Pycsar antiviral defense system. Phosphodiesterase that enables metal-dependent hydrolysis of host cyclic nucleotide Pycsar defense signals such as cCMP and cUMP.</text>
</comment>
<dbReference type="Proteomes" id="UP000282311">
    <property type="component" value="Unassembled WGS sequence"/>
</dbReference>
<dbReference type="CDD" id="cd07721">
    <property type="entry name" value="yflN-like_MBL-fold"/>
    <property type="match status" value="1"/>
</dbReference>
<dbReference type="SMART" id="SM00849">
    <property type="entry name" value="Lactamase_B"/>
    <property type="match status" value="1"/>
</dbReference>
<dbReference type="InterPro" id="IPR001279">
    <property type="entry name" value="Metallo-B-lactamas"/>
</dbReference>
<dbReference type="Pfam" id="PF00753">
    <property type="entry name" value="Lactamase_B"/>
    <property type="match status" value="1"/>
</dbReference>
<dbReference type="AlphaFoldDB" id="A0A3B0BL68"/>
<dbReference type="EMBL" id="RBAH01000026">
    <property type="protein sequence ID" value="RKN72991.1"/>
    <property type="molecule type" value="Genomic_DNA"/>
</dbReference>
<evidence type="ECO:0000259" key="4">
    <source>
        <dbReference type="SMART" id="SM00849"/>
    </source>
</evidence>
<dbReference type="PANTHER" id="PTHR42951">
    <property type="entry name" value="METALLO-BETA-LACTAMASE DOMAIN-CONTAINING"/>
    <property type="match status" value="1"/>
</dbReference>
<feature type="domain" description="Metallo-beta-lactamase" evidence="4">
    <location>
        <begin position="22"/>
        <end position="231"/>
    </location>
</feature>
<evidence type="ECO:0000256" key="1">
    <source>
        <dbReference type="ARBA" id="ARBA00034221"/>
    </source>
</evidence>
<dbReference type="Gene3D" id="3.60.15.10">
    <property type="entry name" value="Ribonuclease Z/Hydroxyacylglutathione hydrolase-like"/>
    <property type="match status" value="1"/>
</dbReference>
<evidence type="ECO:0000313" key="5">
    <source>
        <dbReference type="EMBL" id="RKN72991.1"/>
    </source>
</evidence>
<reference evidence="5 6" key="1">
    <citation type="journal article" date="2007" name="Int. J. Syst. Evol. Microbiol.">
        <title>Paenibacillus ginsengarvi sp. nov., isolated from soil from ginseng cultivation.</title>
        <authorList>
            <person name="Yoon M.H."/>
            <person name="Ten L.N."/>
            <person name="Im W.T."/>
        </authorList>
    </citation>
    <scope>NUCLEOTIDE SEQUENCE [LARGE SCALE GENOMIC DNA]</scope>
    <source>
        <strain evidence="5 6">KCTC 13059</strain>
    </source>
</reference>
<dbReference type="InterPro" id="IPR036866">
    <property type="entry name" value="RibonucZ/Hydroxyglut_hydro"/>
</dbReference>
<proteinExistence type="predicted"/>
<evidence type="ECO:0000313" key="6">
    <source>
        <dbReference type="Proteomes" id="UP000282311"/>
    </source>
</evidence>
<comment type="catalytic activity">
    <reaction evidence="3">
        <text>3',5'-cyclic UMP + H2O = UMP + H(+)</text>
        <dbReference type="Rhea" id="RHEA:70575"/>
        <dbReference type="ChEBI" id="CHEBI:15377"/>
        <dbReference type="ChEBI" id="CHEBI:15378"/>
        <dbReference type="ChEBI" id="CHEBI:57865"/>
        <dbReference type="ChEBI" id="CHEBI:184387"/>
    </reaction>
    <physiologicalReaction direction="left-to-right" evidence="3">
        <dbReference type="Rhea" id="RHEA:70576"/>
    </physiologicalReaction>
</comment>
<gene>
    <name evidence="5" type="ORF">D7M11_27985</name>
</gene>
<keyword evidence="6" id="KW-1185">Reference proteome</keyword>
<accession>A0A3B0BL68</accession>
<dbReference type="InterPro" id="IPR050855">
    <property type="entry name" value="NDM-1-like"/>
</dbReference>
<dbReference type="OrthoDB" id="9802248at2"/>
<dbReference type="GO" id="GO:0016787">
    <property type="term" value="F:hydrolase activity"/>
    <property type="evidence" value="ECO:0007669"/>
    <property type="project" value="UniProtKB-KW"/>
</dbReference>
<dbReference type="RefSeq" id="WP_120750567.1">
    <property type="nucleotide sequence ID" value="NZ_RBAH01000026.1"/>
</dbReference>
<dbReference type="SUPFAM" id="SSF56281">
    <property type="entry name" value="Metallo-hydrolase/oxidoreductase"/>
    <property type="match status" value="1"/>
</dbReference>
<organism evidence="5 6">
    <name type="scientific">Paenibacillus ginsengarvi</name>
    <dbReference type="NCBI Taxonomy" id="400777"/>
    <lineage>
        <taxon>Bacteria</taxon>
        <taxon>Bacillati</taxon>
        <taxon>Bacillota</taxon>
        <taxon>Bacilli</taxon>
        <taxon>Bacillales</taxon>
        <taxon>Paenibacillaceae</taxon>
        <taxon>Paenibacillus</taxon>
    </lineage>
</organism>